<feature type="compositionally biased region" description="Basic residues" evidence="5">
    <location>
        <begin position="108"/>
        <end position="118"/>
    </location>
</feature>
<evidence type="ECO:0000256" key="5">
    <source>
        <dbReference type="SAM" id="MobiDB-lite"/>
    </source>
</evidence>
<feature type="compositionally biased region" description="Basic and acidic residues" evidence="5">
    <location>
        <begin position="691"/>
        <end position="700"/>
    </location>
</feature>
<dbReference type="InterPro" id="IPR001876">
    <property type="entry name" value="Znf_RanBP2"/>
</dbReference>
<dbReference type="SMART" id="SM00547">
    <property type="entry name" value="ZnF_RBZ"/>
    <property type="match status" value="1"/>
</dbReference>
<organism evidence="7 8">
    <name type="scientific">Thalassiosira oceanica</name>
    <name type="common">Marine diatom</name>
    <dbReference type="NCBI Taxonomy" id="159749"/>
    <lineage>
        <taxon>Eukaryota</taxon>
        <taxon>Sar</taxon>
        <taxon>Stramenopiles</taxon>
        <taxon>Ochrophyta</taxon>
        <taxon>Bacillariophyta</taxon>
        <taxon>Coscinodiscophyceae</taxon>
        <taxon>Thalassiosirophycidae</taxon>
        <taxon>Thalassiosirales</taxon>
        <taxon>Thalassiosiraceae</taxon>
        <taxon>Thalassiosira</taxon>
    </lineage>
</organism>
<evidence type="ECO:0000256" key="4">
    <source>
        <dbReference type="PROSITE-ProRule" id="PRU00322"/>
    </source>
</evidence>
<proteinExistence type="predicted"/>
<evidence type="ECO:0000259" key="6">
    <source>
        <dbReference type="PROSITE" id="PS50199"/>
    </source>
</evidence>
<dbReference type="Proteomes" id="UP000266841">
    <property type="component" value="Unassembled WGS sequence"/>
</dbReference>
<feature type="compositionally biased region" description="Polar residues" evidence="5">
    <location>
        <begin position="709"/>
        <end position="730"/>
    </location>
</feature>
<keyword evidence="3" id="KW-0862">Zinc</keyword>
<feature type="region of interest" description="Disordered" evidence="5">
    <location>
        <begin position="77"/>
        <end position="124"/>
    </location>
</feature>
<feature type="region of interest" description="Disordered" evidence="5">
    <location>
        <begin position="1"/>
        <end position="47"/>
    </location>
</feature>
<dbReference type="InterPro" id="IPR036443">
    <property type="entry name" value="Znf_RanBP2_sf"/>
</dbReference>
<dbReference type="PROSITE" id="PS01358">
    <property type="entry name" value="ZF_RANBP2_1"/>
    <property type="match status" value="1"/>
</dbReference>
<dbReference type="GO" id="GO:0008270">
    <property type="term" value="F:zinc ion binding"/>
    <property type="evidence" value="ECO:0007669"/>
    <property type="project" value="UniProtKB-KW"/>
</dbReference>
<keyword evidence="8" id="KW-1185">Reference proteome</keyword>
<name>K0T7C0_THAOC</name>
<evidence type="ECO:0000313" key="7">
    <source>
        <dbReference type="EMBL" id="EJK73014.1"/>
    </source>
</evidence>
<evidence type="ECO:0000256" key="2">
    <source>
        <dbReference type="ARBA" id="ARBA00022771"/>
    </source>
</evidence>
<dbReference type="PROSITE" id="PS50199">
    <property type="entry name" value="ZF_RANBP2_2"/>
    <property type="match status" value="1"/>
</dbReference>
<keyword evidence="2 4" id="KW-0863">Zinc-finger</keyword>
<sequence length="770" mass="84020">MLPGILQGAGKPSSKGTAFPRPRRGGSGPLRSSRPRKKRAWPWKRGPGRGNGLVELTFLSGLEMSFFRCGSMALATCPPPNTSSSRRERKCRASTFSAHARRPCDDKKKKKKKSRRTNKCGSGGSRYNTFPDKCGSRGPSDDGQYWPEVRQGSIGASPVVETLASEIDDFNGYLRPAESQVNYKYVQMDVEALNDGLSRNIHRSMAVASQGPFACFWPLFTDSPIDDGFSSQVTRVSAIRLRWLYGRRYLYQTSRCNGKFVHHRTSPSYRGPGAVDNVISIEAGGYREVRCGIELSPRSAAARVHRGPSAPPSGPISVLGSSAAPRRHLCRLASRPSSDLQIRRRRCRGELVYKSSFDVANRCSMEARGRGAIRSLNATPLRLRFQGTDFLDVGLVPRQRGPRCPSTWSVGVGTGLVGARSEGGWTEEARAAVGGSGRGRRDGEEGWGREDPTKKPPSKRARTGGVEQKGKRSGRGRNGGASGPNDGVCLKDDGSEPRDETLTKKSVAAISVESKEDDGVSRKAVMGKSESERASTADEYPDFAISGSDWNCQHCTLINPVAISVCNVCERRRGSTRGRNGRRSAPPAICVGVERSGDDVKSHEALVTSSKRRKKHRKKKKKKKKKNAHDRDEDESTEKRCLGVKLVTTELNSTAAKVCDTPNKAGEQKLAPSDGPNIVHLSELNAGVMAEERKGEGQTREEEDAAGQKPTTSKPAGVTPQGQLEPSSHRASSHKIQIKGPGRYVFHRNKRQCDRVGSIRLNGIRCEFQA</sequence>
<evidence type="ECO:0000313" key="8">
    <source>
        <dbReference type="Proteomes" id="UP000266841"/>
    </source>
</evidence>
<feature type="domain" description="RanBP2-type" evidence="6">
    <location>
        <begin position="545"/>
        <end position="575"/>
    </location>
</feature>
<feature type="compositionally biased region" description="Basic residues" evidence="5">
    <location>
        <begin position="33"/>
        <end position="42"/>
    </location>
</feature>
<reference evidence="7 8" key="1">
    <citation type="journal article" date="2012" name="Genome Biol.">
        <title>Genome and low-iron response of an oceanic diatom adapted to chronic iron limitation.</title>
        <authorList>
            <person name="Lommer M."/>
            <person name="Specht M."/>
            <person name="Roy A.S."/>
            <person name="Kraemer L."/>
            <person name="Andreson R."/>
            <person name="Gutowska M.A."/>
            <person name="Wolf J."/>
            <person name="Bergner S.V."/>
            <person name="Schilhabel M.B."/>
            <person name="Klostermeier U.C."/>
            <person name="Beiko R.G."/>
            <person name="Rosenstiel P."/>
            <person name="Hippler M."/>
            <person name="Laroche J."/>
        </authorList>
    </citation>
    <scope>NUCLEOTIDE SEQUENCE [LARGE SCALE GENOMIC DNA]</scope>
    <source>
        <strain evidence="7 8">CCMP1005</strain>
    </source>
</reference>
<protein>
    <recommendedName>
        <fullName evidence="6">RanBP2-type domain-containing protein</fullName>
    </recommendedName>
</protein>
<feature type="region of interest" description="Disordered" evidence="5">
    <location>
        <begin position="600"/>
        <end position="638"/>
    </location>
</feature>
<gene>
    <name evidence="7" type="ORF">THAOC_05390</name>
</gene>
<dbReference type="Gene3D" id="2.30.30.380">
    <property type="entry name" value="Zn-finger domain of Sec23/24"/>
    <property type="match status" value="1"/>
</dbReference>
<feature type="compositionally biased region" description="Basic and acidic residues" evidence="5">
    <location>
        <begin position="489"/>
        <end position="503"/>
    </location>
</feature>
<feature type="region of interest" description="Disordered" evidence="5">
    <location>
        <begin position="416"/>
        <end position="537"/>
    </location>
</feature>
<keyword evidence="1" id="KW-0479">Metal-binding</keyword>
<dbReference type="AlphaFoldDB" id="K0T7C0"/>
<comment type="caution">
    <text evidence="7">The sequence shown here is derived from an EMBL/GenBank/DDBJ whole genome shotgun (WGS) entry which is preliminary data.</text>
</comment>
<evidence type="ECO:0000256" key="1">
    <source>
        <dbReference type="ARBA" id="ARBA00022723"/>
    </source>
</evidence>
<dbReference type="EMBL" id="AGNL01004945">
    <property type="protein sequence ID" value="EJK73014.1"/>
    <property type="molecule type" value="Genomic_DNA"/>
</dbReference>
<feature type="compositionally biased region" description="Basic residues" evidence="5">
    <location>
        <begin position="610"/>
        <end position="628"/>
    </location>
</feature>
<accession>K0T7C0</accession>
<feature type="compositionally biased region" description="Basic and acidic residues" evidence="5">
    <location>
        <begin position="439"/>
        <end position="454"/>
    </location>
</feature>
<feature type="region of interest" description="Disordered" evidence="5">
    <location>
        <begin position="691"/>
        <end position="741"/>
    </location>
</feature>
<dbReference type="SUPFAM" id="SSF90209">
    <property type="entry name" value="Ran binding protein zinc finger-like"/>
    <property type="match status" value="1"/>
</dbReference>
<evidence type="ECO:0000256" key="3">
    <source>
        <dbReference type="ARBA" id="ARBA00022833"/>
    </source>
</evidence>